<protein>
    <recommendedName>
        <fullName evidence="3">Peptidase C39-like domain-containing protein</fullName>
    </recommendedName>
</protein>
<reference evidence="1" key="1">
    <citation type="journal article" date="2019" name="PLoS Negl. Trop. Dis.">
        <title>Revisiting the worldwide diversity of Leptospira species in the environment.</title>
        <authorList>
            <person name="Vincent A.T."/>
            <person name="Schiettekatte O."/>
            <person name="Bourhy P."/>
            <person name="Veyrier F.J."/>
            <person name="Picardeau M."/>
        </authorList>
    </citation>
    <scope>NUCLEOTIDE SEQUENCE [LARGE SCALE GENOMIC DNA]</scope>
    <source>
        <strain evidence="1">201800299</strain>
    </source>
</reference>
<organism evidence="1 2">
    <name type="scientific">Leptospira gomenensis</name>
    <dbReference type="NCBI Taxonomy" id="2484974"/>
    <lineage>
        <taxon>Bacteria</taxon>
        <taxon>Pseudomonadati</taxon>
        <taxon>Spirochaetota</taxon>
        <taxon>Spirochaetia</taxon>
        <taxon>Leptospirales</taxon>
        <taxon>Leptospiraceae</taxon>
        <taxon>Leptospira</taxon>
    </lineage>
</organism>
<evidence type="ECO:0000313" key="2">
    <source>
        <dbReference type="Proteomes" id="UP000298277"/>
    </source>
</evidence>
<name>A0A5F1YDK6_9LEPT</name>
<dbReference type="Proteomes" id="UP000298277">
    <property type="component" value="Unassembled WGS sequence"/>
</dbReference>
<evidence type="ECO:0000313" key="1">
    <source>
        <dbReference type="EMBL" id="TGK36213.1"/>
    </source>
</evidence>
<accession>A0A5F1YDK6</accession>
<sequence length="231" mass="26592">MIQEGRRQIDREKYNLTKNDFVLKQAWHFTQKNNVNPDGTPNMVWSSGWRRFNDCFISSDAGFTNQLLDVLIESGYRFKNTGRVDELAVKMCVGEYKTGDTFENNKRFFWENHRKFINKILADGFPDADPILRVDYKKIGLRSLNQLVTPIHFGRQVLVGIHLGQNGGHIITVLGYRVDDKGKIIGLWVSDPAGVYTEGYSKALDGFMSYLPEGVFKDIFREDTHMMDLVN</sequence>
<evidence type="ECO:0008006" key="3">
    <source>
        <dbReference type="Google" id="ProtNLM"/>
    </source>
</evidence>
<comment type="caution">
    <text evidence="1">The sequence shown here is derived from an EMBL/GenBank/DDBJ whole genome shotgun (WGS) entry which is preliminary data.</text>
</comment>
<dbReference type="InterPro" id="IPR038765">
    <property type="entry name" value="Papain-like_cys_pep_sf"/>
</dbReference>
<keyword evidence="2" id="KW-1185">Reference proteome</keyword>
<dbReference type="EMBL" id="RQFA01000024">
    <property type="protein sequence ID" value="TGK36213.1"/>
    <property type="molecule type" value="Genomic_DNA"/>
</dbReference>
<dbReference type="OrthoDB" id="9900552at2"/>
<dbReference type="SUPFAM" id="SSF54001">
    <property type="entry name" value="Cysteine proteinases"/>
    <property type="match status" value="1"/>
</dbReference>
<dbReference type="AlphaFoldDB" id="A0A5F1YDK6"/>
<dbReference type="RefSeq" id="WP_135595533.1">
    <property type="nucleotide sequence ID" value="NZ_RQEZ01000086.1"/>
</dbReference>
<proteinExistence type="predicted"/>
<gene>
    <name evidence="1" type="ORF">EHQ17_04685</name>
</gene>